<organism evidence="8 9">
    <name type="scientific">Saezia sanguinis</name>
    <dbReference type="NCBI Taxonomy" id="1965230"/>
    <lineage>
        <taxon>Bacteria</taxon>
        <taxon>Pseudomonadati</taxon>
        <taxon>Pseudomonadota</taxon>
        <taxon>Betaproteobacteria</taxon>
        <taxon>Burkholderiales</taxon>
        <taxon>Saeziaceae</taxon>
        <taxon>Saezia</taxon>
    </lineage>
</organism>
<evidence type="ECO:0000256" key="4">
    <source>
        <dbReference type="ARBA" id="ARBA00023239"/>
    </source>
</evidence>
<evidence type="ECO:0000256" key="7">
    <source>
        <dbReference type="RuleBase" id="RU362118"/>
    </source>
</evidence>
<dbReference type="GO" id="GO:0019346">
    <property type="term" value="P:transsulfuration"/>
    <property type="evidence" value="ECO:0007669"/>
    <property type="project" value="InterPro"/>
</dbReference>
<dbReference type="EC" id="4.4.1.8" evidence="8"/>
<dbReference type="GO" id="GO:0047804">
    <property type="term" value="F:cysteine-S-conjugate beta-lyase activity"/>
    <property type="evidence" value="ECO:0007669"/>
    <property type="project" value="InterPro"/>
</dbReference>
<dbReference type="AlphaFoldDB" id="A0A433SDB4"/>
<dbReference type="RefSeq" id="WP_239442223.1">
    <property type="nucleotide sequence ID" value="NZ_PQSP01000003.1"/>
</dbReference>
<dbReference type="InterPro" id="IPR000277">
    <property type="entry name" value="Cys/Met-Metab_PyrdxlP-dep_enz"/>
</dbReference>
<evidence type="ECO:0000256" key="6">
    <source>
        <dbReference type="PIRSR" id="PIRSR001434-2"/>
    </source>
</evidence>
<protein>
    <submittedName>
        <fullName evidence="8">Cystathionine beta-lyase</fullName>
        <ecNumber evidence="8">4.4.1.8</ecNumber>
    </submittedName>
</protein>
<gene>
    <name evidence="8" type="primary">metC</name>
    <name evidence="8" type="ORF">CUZ56_01522</name>
</gene>
<dbReference type="PANTHER" id="PTHR43500:SF1">
    <property type="entry name" value="CYSTATHIONINE BETA-LYASE-RELATED"/>
    <property type="match status" value="1"/>
</dbReference>
<reference evidence="8 9" key="1">
    <citation type="submission" date="2018-01" db="EMBL/GenBank/DDBJ databases">
        <title>Saezia sanguinis gen. nov., sp. nov., in the order Burkholderiales isolated from human blood.</title>
        <authorList>
            <person name="Medina-Pascual M.J."/>
            <person name="Valdezate S."/>
            <person name="Monzon S."/>
            <person name="Cuesta I."/>
            <person name="Carrasco G."/>
            <person name="Villalon P."/>
            <person name="Saez-Nieto J.A."/>
        </authorList>
    </citation>
    <scope>NUCLEOTIDE SEQUENCE [LARGE SCALE GENOMIC DNA]</scope>
    <source>
        <strain evidence="8 9">CNM695-12</strain>
    </source>
</reference>
<keyword evidence="3 6" id="KW-0663">Pyridoxal phosphate</keyword>
<dbReference type="PANTHER" id="PTHR43500">
    <property type="entry name" value="CYSTATHIONINE BETA-LYASE-RELATED"/>
    <property type="match status" value="1"/>
</dbReference>
<accession>A0A433SDB4</accession>
<dbReference type="Gene3D" id="3.40.640.10">
    <property type="entry name" value="Type I PLP-dependent aspartate aminotransferase-like (Major domain)"/>
    <property type="match status" value="1"/>
</dbReference>
<dbReference type="Pfam" id="PF01053">
    <property type="entry name" value="Cys_Met_Meta_PP"/>
    <property type="match status" value="1"/>
</dbReference>
<sequence length="397" mass="43192">MKRATRILHDPYTPPAGFDAPQPGVYKASTVFFPNTQAMRERNWMDKSGYTYGLHGTPTTFTLEERISNLEGGTYCTLAPSGLAAIVMVDLAFLKAGDHLLLPDNVYGPSLVTAKGLLRDLGVSYSTYDPMQPASLRAALTDKTRLVWLEAPGSVTMEFPPLDELVMIAKEAGVVTALDNTWAAGLALCGFDLGDDGHGNALGVDVVMQALTKYPSGGGDVLMGSIVTRDADLHAQIQRVHMYTGIGVAANDAELLLRSLPSMTVRYQTQFEQALALAQWCENRAEFSAVLYPTLEKSPGHVHWKRLCNGTGAGLFSVLVDARYSAQQVDRFVDALKLFKIGYSWGGPVSLVVPYDLKEMRAKPAWQGTLVRFSLGFEALEDLQADIEQALKTLVSP</sequence>
<evidence type="ECO:0000256" key="1">
    <source>
        <dbReference type="ARBA" id="ARBA00001933"/>
    </source>
</evidence>
<dbReference type="GO" id="GO:0030170">
    <property type="term" value="F:pyridoxal phosphate binding"/>
    <property type="evidence" value="ECO:0007669"/>
    <property type="project" value="InterPro"/>
</dbReference>
<keyword evidence="4 8" id="KW-0456">Lyase</keyword>
<dbReference type="InterPro" id="IPR015422">
    <property type="entry name" value="PyrdxlP-dep_Trfase_small"/>
</dbReference>
<dbReference type="GO" id="GO:0019450">
    <property type="term" value="P:L-cysteine catabolic process to pyruvate"/>
    <property type="evidence" value="ECO:0007669"/>
    <property type="project" value="TreeGrafter"/>
</dbReference>
<name>A0A433SDB4_9BURK</name>
<dbReference type="SUPFAM" id="SSF53383">
    <property type="entry name" value="PLP-dependent transferases"/>
    <property type="match status" value="1"/>
</dbReference>
<dbReference type="EMBL" id="PQSP01000003">
    <property type="protein sequence ID" value="RUS66731.1"/>
    <property type="molecule type" value="Genomic_DNA"/>
</dbReference>
<dbReference type="Proteomes" id="UP000286947">
    <property type="component" value="Unassembled WGS sequence"/>
</dbReference>
<comment type="similarity">
    <text evidence="2 7">Belongs to the trans-sulfuration enzymes family.</text>
</comment>
<proteinExistence type="inferred from homology"/>
<dbReference type="InterPro" id="IPR006233">
    <property type="entry name" value="Cys_b_lyase_bac"/>
</dbReference>
<evidence type="ECO:0000256" key="2">
    <source>
        <dbReference type="ARBA" id="ARBA00009077"/>
    </source>
</evidence>
<feature type="modified residue" description="N6-(pyridoxal phosphate)lysine" evidence="6">
    <location>
        <position position="213"/>
    </location>
</feature>
<dbReference type="InterPro" id="IPR015424">
    <property type="entry name" value="PyrdxlP-dep_Trfase"/>
</dbReference>
<dbReference type="PIRSF" id="PIRSF001434">
    <property type="entry name" value="CGS"/>
    <property type="match status" value="1"/>
</dbReference>
<evidence type="ECO:0000313" key="8">
    <source>
        <dbReference type="EMBL" id="RUS66731.1"/>
    </source>
</evidence>
<comment type="caution">
    <text evidence="8">The sequence shown here is derived from an EMBL/GenBank/DDBJ whole genome shotgun (WGS) entry which is preliminary data.</text>
</comment>
<comment type="catalytic activity">
    <reaction evidence="5">
        <text>L,L-cystathionine + H2O = L-homocysteine + pyruvate + NH4(+)</text>
        <dbReference type="Rhea" id="RHEA:13965"/>
        <dbReference type="ChEBI" id="CHEBI:15361"/>
        <dbReference type="ChEBI" id="CHEBI:15377"/>
        <dbReference type="ChEBI" id="CHEBI:28938"/>
        <dbReference type="ChEBI" id="CHEBI:58161"/>
        <dbReference type="ChEBI" id="CHEBI:58199"/>
    </reaction>
</comment>
<comment type="cofactor">
    <cofactor evidence="1 7">
        <name>pyridoxal 5'-phosphate</name>
        <dbReference type="ChEBI" id="CHEBI:597326"/>
    </cofactor>
</comment>
<evidence type="ECO:0000313" key="9">
    <source>
        <dbReference type="Proteomes" id="UP000286947"/>
    </source>
</evidence>
<keyword evidence="9" id="KW-1185">Reference proteome</keyword>
<evidence type="ECO:0000256" key="5">
    <source>
        <dbReference type="ARBA" id="ARBA00047517"/>
    </source>
</evidence>
<dbReference type="InterPro" id="IPR015421">
    <property type="entry name" value="PyrdxlP-dep_Trfase_major"/>
</dbReference>
<evidence type="ECO:0000256" key="3">
    <source>
        <dbReference type="ARBA" id="ARBA00022898"/>
    </source>
</evidence>
<dbReference type="Gene3D" id="3.90.1150.10">
    <property type="entry name" value="Aspartate Aminotransferase, domain 1"/>
    <property type="match status" value="1"/>
</dbReference>